<proteinExistence type="predicted"/>
<dbReference type="AlphaFoldDB" id="A3CVF9"/>
<accession>A3CVF9</accession>
<reference evidence="2 3" key="1">
    <citation type="journal article" date="2009" name="Stand. Genomic Sci.">
        <title>Complete genome sequence of Methanoculleus marisnigri Romesser et al. 1981 type strain JR1.</title>
        <authorList>
            <person name="Anderson I.J."/>
            <person name="Sieprawska-Lupa M."/>
            <person name="Lapidus A."/>
            <person name="Nolan M."/>
            <person name="Copeland A."/>
            <person name="Glavina Del Rio T."/>
            <person name="Tice H."/>
            <person name="Dalin E."/>
            <person name="Barry K."/>
            <person name="Saunders E."/>
            <person name="Han C."/>
            <person name="Brettin T."/>
            <person name="Detter J.C."/>
            <person name="Bruce D."/>
            <person name="Mikhailova N."/>
            <person name="Pitluck S."/>
            <person name="Hauser L."/>
            <person name="Land M."/>
            <person name="Lucas S."/>
            <person name="Richardson P."/>
            <person name="Whitman W.B."/>
            <person name="Kyrpides N.C."/>
        </authorList>
    </citation>
    <scope>NUCLEOTIDE SEQUENCE [LARGE SCALE GENOMIC DNA]</scope>
    <source>
        <strain evidence="3">ATCC 35101 / DSM 1498 / JR1</strain>
    </source>
</reference>
<sequence>MHMSKHHQSALILLGIAVCAGFLLSVPAAAGSGQGLTVLETGELLSLSLRELPAAENGSEPSGDPVLPDENGTPDVVPVLPEDEADPDMPAVTPDMAPVTPDEDNTTGAVPAPTGADVGTEPTMPAGETGSYDDERLAGLVETASIRLMRLSMEHAHALYLQDEDAAATAADDLHAFSVRLLGEVEPLQVSPERQPFKDEFVRSLEAYSLASSKLLGSTDAGEDAVPAAFSDLAAASENLETVSREAGEIQSRAPMVSFAAAAPGIPAGTGPAVIPPPKKVLHLLDRHTYDDPGGENMISVLAESSRTATAYREVPGNESTPTVEAGEGRTFLLVAVKSTNLGHKGDSDLYTIEAPARDAFVLEYGGTTVAPLDVPPFTTLGESFDKKPLERYESLKGYLYFDVPDTFEVSEATLRADLGYAGTPAWRLEERSSDAEAV</sequence>
<gene>
    <name evidence="2" type="ordered locus">Memar_1430</name>
</gene>
<protein>
    <recommendedName>
        <fullName evidence="4">DUF4352 domain-containing protein</fullName>
    </recommendedName>
</protein>
<dbReference type="EMBL" id="CP000562">
    <property type="protein sequence ID" value="ABN57359.1"/>
    <property type="molecule type" value="Genomic_DNA"/>
</dbReference>
<dbReference type="KEGG" id="mem:Memar_1430"/>
<feature type="region of interest" description="Disordered" evidence="1">
    <location>
        <begin position="54"/>
        <end position="132"/>
    </location>
</feature>
<dbReference type="OrthoDB" id="107374at2157"/>
<evidence type="ECO:0000313" key="2">
    <source>
        <dbReference type="EMBL" id="ABN57359.1"/>
    </source>
</evidence>
<keyword evidence="3" id="KW-1185">Reference proteome</keyword>
<evidence type="ECO:0000256" key="1">
    <source>
        <dbReference type="SAM" id="MobiDB-lite"/>
    </source>
</evidence>
<dbReference type="Proteomes" id="UP000002146">
    <property type="component" value="Chromosome"/>
</dbReference>
<dbReference type="eggNOG" id="arCOG12352">
    <property type="taxonomic scope" value="Archaea"/>
</dbReference>
<dbReference type="HOGENOM" id="CLU_653169_0_0_2"/>
<evidence type="ECO:0008006" key="4">
    <source>
        <dbReference type="Google" id="ProtNLM"/>
    </source>
</evidence>
<evidence type="ECO:0000313" key="3">
    <source>
        <dbReference type="Proteomes" id="UP000002146"/>
    </source>
</evidence>
<organism evidence="2 3">
    <name type="scientific">Methanoculleus marisnigri (strain ATCC 35101 / DSM 1498 / JR1)</name>
    <dbReference type="NCBI Taxonomy" id="368407"/>
    <lineage>
        <taxon>Archaea</taxon>
        <taxon>Methanobacteriati</taxon>
        <taxon>Methanobacteriota</taxon>
        <taxon>Stenosarchaea group</taxon>
        <taxon>Methanomicrobia</taxon>
        <taxon>Methanomicrobiales</taxon>
        <taxon>Methanomicrobiaceae</taxon>
        <taxon>Methanoculleus</taxon>
    </lineage>
</organism>
<name>A3CVF9_METMJ</name>